<organism evidence="1 2">
    <name type="scientific">Loigolactobacillus coryniformis</name>
    <dbReference type="NCBI Taxonomy" id="1610"/>
    <lineage>
        <taxon>Bacteria</taxon>
        <taxon>Bacillati</taxon>
        <taxon>Bacillota</taxon>
        <taxon>Bacilli</taxon>
        <taxon>Lactobacillales</taxon>
        <taxon>Lactobacillaceae</taxon>
        <taxon>Loigolactobacillus</taxon>
    </lineage>
</organism>
<dbReference type="Proteomes" id="UP000321772">
    <property type="component" value="Chromosome"/>
</dbReference>
<dbReference type="EMBL" id="CP042392">
    <property type="protein sequence ID" value="QEA53691.1"/>
    <property type="molecule type" value="Genomic_DNA"/>
</dbReference>
<sequence length="87" mass="10316">MFEPTLVGSFSRMVNFLRISWSILSPSVVNFYAHLVNSRCRLHKTPGIRFWSNTGGSLQFRLLKSSLFFLKSWMNEQKIFRIFLFIH</sequence>
<evidence type="ECO:0000313" key="2">
    <source>
        <dbReference type="Proteomes" id="UP000321772"/>
    </source>
</evidence>
<protein>
    <submittedName>
        <fullName evidence="1">Uncharacterized protein</fullName>
    </submittedName>
</protein>
<name>A0A5B8TMV9_9LACO</name>
<accession>A0A5B8TMV9</accession>
<gene>
    <name evidence="1" type="ORF">FGL77_10630</name>
</gene>
<evidence type="ECO:0000313" key="1">
    <source>
        <dbReference type="EMBL" id="QEA53691.1"/>
    </source>
</evidence>
<dbReference type="AlphaFoldDB" id="A0A5B8TMV9"/>
<proteinExistence type="predicted"/>
<reference evidence="1 2" key="1">
    <citation type="submission" date="2019-06" db="EMBL/GenBank/DDBJ databases">
        <title>Genome analyses of bacteria isolated from kimchi.</title>
        <authorList>
            <person name="Lee S."/>
            <person name="Ahn S."/>
            <person name="Roh S."/>
        </authorList>
    </citation>
    <scope>NUCLEOTIDE SEQUENCE [LARGE SCALE GENOMIC DNA]</scope>
    <source>
        <strain evidence="1 2">CBA3616</strain>
    </source>
</reference>